<proteinExistence type="predicted"/>
<dbReference type="EMBL" id="CAJZBQ010000057">
    <property type="protein sequence ID" value="CAG9334014.1"/>
    <property type="molecule type" value="Genomic_DNA"/>
</dbReference>
<keyword evidence="2" id="KW-1185">Reference proteome</keyword>
<evidence type="ECO:0000313" key="1">
    <source>
        <dbReference type="EMBL" id="CAG9334014.1"/>
    </source>
</evidence>
<name>A0AAU9K7W0_9CILI</name>
<dbReference type="AlphaFoldDB" id="A0AAU9K7W0"/>
<gene>
    <name evidence="1" type="ORF">BSTOLATCC_MIC59819</name>
</gene>
<dbReference type="Proteomes" id="UP001162131">
    <property type="component" value="Unassembled WGS sequence"/>
</dbReference>
<reference evidence="1" key="1">
    <citation type="submission" date="2021-09" db="EMBL/GenBank/DDBJ databases">
        <authorList>
            <consortium name="AG Swart"/>
            <person name="Singh M."/>
            <person name="Singh A."/>
            <person name="Seah K."/>
            <person name="Emmerich C."/>
        </authorList>
    </citation>
    <scope>NUCLEOTIDE SEQUENCE</scope>
    <source>
        <strain evidence="1">ATCC30299</strain>
    </source>
</reference>
<accession>A0AAU9K7W0</accession>
<organism evidence="1 2">
    <name type="scientific">Blepharisma stoltei</name>
    <dbReference type="NCBI Taxonomy" id="1481888"/>
    <lineage>
        <taxon>Eukaryota</taxon>
        <taxon>Sar</taxon>
        <taxon>Alveolata</taxon>
        <taxon>Ciliophora</taxon>
        <taxon>Postciliodesmatophora</taxon>
        <taxon>Heterotrichea</taxon>
        <taxon>Heterotrichida</taxon>
        <taxon>Blepharismidae</taxon>
        <taxon>Blepharisma</taxon>
    </lineage>
</organism>
<evidence type="ECO:0008006" key="3">
    <source>
        <dbReference type="Google" id="ProtNLM"/>
    </source>
</evidence>
<sequence>MSKEQKIEDEIFSKEDFPKMYLTSPIVDAFRPELEKLYQKKRSNKNFEGKSMNFFTQKFMRLYFYQGLDQPDRLLVHTELLEFKNKQFHTVAASVSAVIITYITLGTTVRYSRFSALRWAASLGVGYLVWRSFKTHALNKIEKGTGHLYEKYSIK</sequence>
<protein>
    <recommendedName>
        <fullName evidence="3">Transmembrane protein</fullName>
    </recommendedName>
</protein>
<comment type="caution">
    <text evidence="1">The sequence shown here is derived from an EMBL/GenBank/DDBJ whole genome shotgun (WGS) entry which is preliminary data.</text>
</comment>
<evidence type="ECO:0000313" key="2">
    <source>
        <dbReference type="Proteomes" id="UP001162131"/>
    </source>
</evidence>